<evidence type="ECO:0000313" key="6">
    <source>
        <dbReference type="EMBL" id="SEK96754.1"/>
    </source>
</evidence>
<comment type="similarity">
    <text evidence="5">Belongs to the 4-toluene sulfonate uptake permease (TSUP) (TC 2.A.102) family.</text>
</comment>
<name>A0A1H7LCT5_9PROT</name>
<feature type="transmembrane region" description="Helical" evidence="5">
    <location>
        <begin position="292"/>
        <end position="313"/>
    </location>
</feature>
<keyword evidence="2 5" id="KW-0812">Transmembrane</keyword>
<evidence type="ECO:0000256" key="4">
    <source>
        <dbReference type="ARBA" id="ARBA00023136"/>
    </source>
</evidence>
<accession>A0A1H7LCT5</accession>
<dbReference type="Proteomes" id="UP000198620">
    <property type="component" value="Unassembled WGS sequence"/>
</dbReference>
<dbReference type="PANTHER" id="PTHR43701:SF12">
    <property type="entry name" value="MEMBRANE TRANSPORTER PROTEIN YTNM-RELATED"/>
    <property type="match status" value="1"/>
</dbReference>
<dbReference type="GO" id="GO:0005886">
    <property type="term" value="C:plasma membrane"/>
    <property type="evidence" value="ECO:0007669"/>
    <property type="project" value="UniProtKB-SubCell"/>
</dbReference>
<evidence type="ECO:0000256" key="1">
    <source>
        <dbReference type="ARBA" id="ARBA00004141"/>
    </source>
</evidence>
<dbReference type="EMBL" id="FOBH01000004">
    <property type="protein sequence ID" value="SEK96754.1"/>
    <property type="molecule type" value="Genomic_DNA"/>
</dbReference>
<evidence type="ECO:0000256" key="3">
    <source>
        <dbReference type="ARBA" id="ARBA00022989"/>
    </source>
</evidence>
<evidence type="ECO:0000256" key="5">
    <source>
        <dbReference type="RuleBase" id="RU363041"/>
    </source>
</evidence>
<dbReference type="PANTHER" id="PTHR43701">
    <property type="entry name" value="MEMBRANE TRANSPORTER PROTEIN MJ0441-RELATED"/>
    <property type="match status" value="1"/>
</dbReference>
<dbReference type="AlphaFoldDB" id="A0A1H7LCT5"/>
<dbReference type="STRING" id="1233.SAMN05216387_10423"/>
<keyword evidence="5" id="KW-1003">Cell membrane</keyword>
<keyword evidence="4 5" id="KW-0472">Membrane</keyword>
<feature type="transmembrane region" description="Helical" evidence="5">
    <location>
        <begin position="193"/>
        <end position="211"/>
    </location>
</feature>
<keyword evidence="7" id="KW-1185">Reference proteome</keyword>
<dbReference type="Pfam" id="PF01925">
    <property type="entry name" value="TauE"/>
    <property type="match status" value="1"/>
</dbReference>
<sequence length="343" mass="36435">MGAPIGIVSPNRRGGSKLMKIRNLDLTRNPINDEHQQLGLPPVEEPITHPGTHPLLHAAMWFIALVMIALVLFLTGRFFVSNNWLGGWQIIGETVSGSAFWSAVMVGFFAQVVDGALGMAYGVTATTFLLATGASPGAASASVHIAEIFTTGVSGISHAKFGNVNKELFVRLLVPGILGGILGAILVTRIDGAIFKPYISTYLLLLGIYILSKAFRPLRLRNNAPRHVGKLALFGGFVDAAGGGGWGPVVTSTLVSSGNDPRTTIGSVNFAEFFLTLAGATVFTLLMETNTWTIIVGLVFGGLFAAPFAAVLCKKLHARTLLILVGTLIVIISLYNLYRSLSF</sequence>
<proteinExistence type="inferred from homology"/>
<organism evidence="6 7">
    <name type="scientific">Nitrosovibrio tenuis</name>
    <dbReference type="NCBI Taxonomy" id="1233"/>
    <lineage>
        <taxon>Bacteria</taxon>
        <taxon>Pseudomonadati</taxon>
        <taxon>Pseudomonadota</taxon>
        <taxon>Betaproteobacteria</taxon>
        <taxon>Nitrosomonadales</taxon>
        <taxon>Nitrosomonadaceae</taxon>
        <taxon>Nitrosovibrio</taxon>
    </lineage>
</organism>
<feature type="transmembrane region" description="Helical" evidence="5">
    <location>
        <begin position="320"/>
        <end position="338"/>
    </location>
</feature>
<feature type="transmembrane region" description="Helical" evidence="5">
    <location>
        <begin position="58"/>
        <end position="80"/>
    </location>
</feature>
<protein>
    <recommendedName>
        <fullName evidence="5">Probable membrane transporter protein</fullName>
    </recommendedName>
</protein>
<feature type="transmembrane region" description="Helical" evidence="5">
    <location>
        <begin position="268"/>
        <end position="286"/>
    </location>
</feature>
<feature type="transmembrane region" description="Helical" evidence="5">
    <location>
        <begin position="168"/>
        <end position="187"/>
    </location>
</feature>
<keyword evidence="3 5" id="KW-1133">Transmembrane helix</keyword>
<reference evidence="6 7" key="1">
    <citation type="submission" date="2016-10" db="EMBL/GenBank/DDBJ databases">
        <authorList>
            <person name="de Groot N.N."/>
        </authorList>
    </citation>
    <scope>NUCLEOTIDE SEQUENCE [LARGE SCALE GENOMIC DNA]</scope>
    <source>
        <strain evidence="6 7">Nv1</strain>
    </source>
</reference>
<evidence type="ECO:0000313" key="7">
    <source>
        <dbReference type="Proteomes" id="UP000198620"/>
    </source>
</evidence>
<dbReference type="InterPro" id="IPR002781">
    <property type="entry name" value="TM_pro_TauE-like"/>
</dbReference>
<gene>
    <name evidence="6" type="ORF">SAMN05216387_10423</name>
</gene>
<dbReference type="InterPro" id="IPR051598">
    <property type="entry name" value="TSUP/Inactive_protease-like"/>
</dbReference>
<evidence type="ECO:0000256" key="2">
    <source>
        <dbReference type="ARBA" id="ARBA00022692"/>
    </source>
</evidence>
<comment type="subcellular location">
    <subcellularLocation>
        <location evidence="5">Cell membrane</location>
        <topology evidence="5">Multi-pass membrane protein</topology>
    </subcellularLocation>
    <subcellularLocation>
        <location evidence="1">Membrane</location>
        <topology evidence="1">Multi-pass membrane protein</topology>
    </subcellularLocation>
</comment>